<evidence type="ECO:0000313" key="2">
    <source>
        <dbReference type="EMBL" id="GLS22817.1"/>
    </source>
</evidence>
<dbReference type="EMBL" id="BSPC01000066">
    <property type="protein sequence ID" value="GLS22817.1"/>
    <property type="molecule type" value="Genomic_DNA"/>
</dbReference>
<comment type="caution">
    <text evidence="2">The sequence shown here is derived from an EMBL/GenBank/DDBJ whole genome shotgun (WGS) entry which is preliminary data.</text>
</comment>
<dbReference type="Proteomes" id="UP001156882">
    <property type="component" value="Unassembled WGS sequence"/>
</dbReference>
<feature type="compositionally biased region" description="Basic and acidic residues" evidence="1">
    <location>
        <begin position="35"/>
        <end position="53"/>
    </location>
</feature>
<name>A0ABQ6CR49_9HYPH</name>
<keyword evidence="3" id="KW-1185">Reference proteome</keyword>
<reference evidence="3" key="1">
    <citation type="journal article" date="2019" name="Int. J. Syst. Evol. Microbiol.">
        <title>The Global Catalogue of Microorganisms (GCM) 10K type strain sequencing project: providing services to taxonomists for standard genome sequencing and annotation.</title>
        <authorList>
            <consortium name="The Broad Institute Genomics Platform"/>
            <consortium name="The Broad Institute Genome Sequencing Center for Infectious Disease"/>
            <person name="Wu L."/>
            <person name="Ma J."/>
        </authorList>
    </citation>
    <scope>NUCLEOTIDE SEQUENCE [LARGE SCALE GENOMIC DNA]</scope>
    <source>
        <strain evidence="3">NBRC 101365</strain>
    </source>
</reference>
<evidence type="ECO:0000256" key="1">
    <source>
        <dbReference type="SAM" id="MobiDB-lite"/>
    </source>
</evidence>
<accession>A0ABQ6CR49</accession>
<sequence>MSIVLQFPKHPQPRSPSGSENRDRTAEILFFTGVRIERHTEDDHQDNRSERRGSTGGKRHRKA</sequence>
<organism evidence="2 3">
    <name type="scientific">Labrys miyagiensis</name>
    <dbReference type="NCBI Taxonomy" id="346912"/>
    <lineage>
        <taxon>Bacteria</taxon>
        <taxon>Pseudomonadati</taxon>
        <taxon>Pseudomonadota</taxon>
        <taxon>Alphaproteobacteria</taxon>
        <taxon>Hyphomicrobiales</taxon>
        <taxon>Xanthobacteraceae</taxon>
        <taxon>Labrys</taxon>
    </lineage>
</organism>
<evidence type="ECO:0000313" key="3">
    <source>
        <dbReference type="Proteomes" id="UP001156882"/>
    </source>
</evidence>
<feature type="region of interest" description="Disordered" evidence="1">
    <location>
        <begin position="1"/>
        <end position="63"/>
    </location>
</feature>
<proteinExistence type="predicted"/>
<protein>
    <submittedName>
        <fullName evidence="2">Uncharacterized protein</fullName>
    </submittedName>
</protein>
<gene>
    <name evidence="2" type="ORF">GCM10007874_58370</name>
</gene>